<feature type="compositionally biased region" description="Polar residues" evidence="1">
    <location>
        <begin position="247"/>
        <end position="256"/>
    </location>
</feature>
<keyword evidence="3" id="KW-0732">Signal</keyword>
<reference evidence="5" key="1">
    <citation type="submission" date="2025-08" db="UniProtKB">
        <authorList>
            <consortium name="RefSeq"/>
        </authorList>
    </citation>
    <scope>IDENTIFICATION</scope>
    <source>
        <tissue evidence="5">Whole organism</tissue>
    </source>
</reference>
<feature type="region of interest" description="Disordered" evidence="1">
    <location>
        <begin position="1058"/>
        <end position="1083"/>
    </location>
</feature>
<organism evidence="4 5">
    <name type="scientific">Hyalella azteca</name>
    <name type="common">Amphipod</name>
    <dbReference type="NCBI Taxonomy" id="294128"/>
    <lineage>
        <taxon>Eukaryota</taxon>
        <taxon>Metazoa</taxon>
        <taxon>Ecdysozoa</taxon>
        <taxon>Arthropoda</taxon>
        <taxon>Crustacea</taxon>
        <taxon>Multicrustacea</taxon>
        <taxon>Malacostraca</taxon>
        <taxon>Eumalacostraca</taxon>
        <taxon>Peracarida</taxon>
        <taxon>Amphipoda</taxon>
        <taxon>Senticaudata</taxon>
        <taxon>Talitrida</taxon>
        <taxon>Talitroidea</taxon>
        <taxon>Hyalellidae</taxon>
        <taxon>Hyalella</taxon>
    </lineage>
</organism>
<protein>
    <submittedName>
        <fullName evidence="5">Uncharacterized protein LOC108676703 isoform X1</fullName>
    </submittedName>
</protein>
<accession>A0A8B7P2I3</accession>
<feature type="signal peptide" evidence="3">
    <location>
        <begin position="1"/>
        <end position="21"/>
    </location>
</feature>
<evidence type="ECO:0000256" key="2">
    <source>
        <dbReference type="SAM" id="Phobius"/>
    </source>
</evidence>
<dbReference type="RefSeq" id="XP_018020319.1">
    <property type="nucleotide sequence ID" value="XM_018164830.2"/>
</dbReference>
<keyword evidence="2" id="KW-1133">Transmembrane helix</keyword>
<proteinExistence type="predicted"/>
<evidence type="ECO:0000256" key="3">
    <source>
        <dbReference type="SAM" id="SignalP"/>
    </source>
</evidence>
<dbReference type="OrthoDB" id="6379318at2759"/>
<dbReference type="AlphaFoldDB" id="A0A8B7P2I3"/>
<feature type="region of interest" description="Disordered" evidence="1">
    <location>
        <begin position="106"/>
        <end position="142"/>
    </location>
</feature>
<keyword evidence="2" id="KW-0812">Transmembrane</keyword>
<dbReference type="KEGG" id="hazt:108676703"/>
<dbReference type="Gene3D" id="3.40.50.11530">
    <property type="match status" value="1"/>
</dbReference>
<dbReference type="Proteomes" id="UP000694843">
    <property type="component" value="Unplaced"/>
</dbReference>
<keyword evidence="4" id="KW-1185">Reference proteome</keyword>
<gene>
    <name evidence="5" type="primary">LOC108676703</name>
</gene>
<evidence type="ECO:0000313" key="4">
    <source>
        <dbReference type="Proteomes" id="UP000694843"/>
    </source>
</evidence>
<keyword evidence="2" id="KW-0472">Membrane</keyword>
<sequence>MAQYILALLVFLTICRIQASAGPLKNTIRIVNLQSNLRALEHRNFSGGRQTDAHLLKMSLISRSNYKANAGPGVRLRGNSFSGSDDGNSTFVDLEGKKGDIFYESAPKNSIKETRSKTRPRDHVSPKPVRSVNSVSHVGQKQKLLEESSRQETHITMPARHVQVDDLRAAPAVDDASGATTELQCSIESEMGVILHGAACSVTTSNECRQFDDARVSSATWLRSLHFSFTSPESPQPLSPVLVDNPESLNEKSGVTHQPAELDLSNNHSVGQTQSGALTLHSVWNTNAALVLWISLTPRSENPTQNSSMCWRVLFNPTPGWPESVIRVQGFPVCEGRYTASVTSTMDQKAVLARQSVDVVSLAGQQKAMEVRLLSDEEIDLPRLDDSVRQSSYLRDRKVEFFHFWPDGDSDASTTSDPWEPPVVERPRVSKLTPFGMLSSSSSVMRPPRIASLIESQSGYAKNFQQENLISKNPIQSAKPESWLLFSGQNNNGSSIWTKPQKKLSRAKRSTICRECVRYMKLDHDYDTSTAIFLLKMSFNCTSANCCRGCSGSVIMQLYQESIDAESCEALAINMQTLSNLYPVANAGYISADSPYSLKLSTGCYLATLDLGEKAMLGFSWFQPDTEPPDLNAWNTTFFLQPKPHLSEVEVRWTQPRYPQNFSRYSLQLWYQADRPLNCSGYHTDTGDLLQVHPTPSLPLDEPVGVFQDLLPGWYCARVTPMDARCPRDGCAVRASHAVHLDAPSALLSTNAGSDVNTTMPASIAAFAAVAAILLLLLLIVFAVVMRAKLRFKNMPTSRGRHYHKVSLSPPEDRPCVLLVWTRRGDTRALHGAAVATFKRLLSSRFAVWDYLDLLSLPPLEREGILENPAGWLYTAVHNPNIKVLIVSSKGAELWQEAVQRGDSTNATLQDAASPLDAQLFSYLLQLLLHDPSLMADYSKVFVASFEDDDSDGGESLSGLVHGLRYRLPDHLMLLTRAMLGIPAMLNDETSDAVDYPTSLLQEFRASLQRLREHDTSRLTVPDSTYLKTSIIPPKSCSSKSDLNSALYSSQEASTLLPNQVPVPSNDTEILSSANCDKTLPNG</sequence>
<feature type="region of interest" description="Disordered" evidence="1">
    <location>
        <begin position="231"/>
        <end position="257"/>
    </location>
</feature>
<evidence type="ECO:0000256" key="1">
    <source>
        <dbReference type="SAM" id="MobiDB-lite"/>
    </source>
</evidence>
<name>A0A8B7P2I3_HYAAZ</name>
<evidence type="ECO:0000313" key="5">
    <source>
        <dbReference type="RefSeq" id="XP_018020319.1"/>
    </source>
</evidence>
<dbReference type="GeneID" id="108676703"/>
<feature type="compositionally biased region" description="Basic and acidic residues" evidence="1">
    <location>
        <begin position="110"/>
        <end position="125"/>
    </location>
</feature>
<feature type="transmembrane region" description="Helical" evidence="2">
    <location>
        <begin position="764"/>
        <end position="785"/>
    </location>
</feature>
<feature type="chain" id="PRO_5034224133" evidence="3">
    <location>
        <begin position="22"/>
        <end position="1083"/>
    </location>
</feature>